<dbReference type="CDD" id="cd05387">
    <property type="entry name" value="BY-kinase"/>
    <property type="match status" value="1"/>
</dbReference>
<evidence type="ECO:0000256" key="9">
    <source>
        <dbReference type="SAM" id="MobiDB-lite"/>
    </source>
</evidence>
<keyword evidence="5 11" id="KW-0418">Kinase</keyword>
<evidence type="ECO:0000256" key="4">
    <source>
        <dbReference type="ARBA" id="ARBA00022741"/>
    </source>
</evidence>
<evidence type="ECO:0000256" key="6">
    <source>
        <dbReference type="ARBA" id="ARBA00022840"/>
    </source>
</evidence>
<dbReference type="InterPro" id="IPR027417">
    <property type="entry name" value="P-loop_NTPase"/>
</dbReference>
<dbReference type="InterPro" id="IPR005702">
    <property type="entry name" value="Wzc-like_C"/>
</dbReference>
<evidence type="ECO:0000256" key="8">
    <source>
        <dbReference type="ARBA" id="ARBA00051245"/>
    </source>
</evidence>
<dbReference type="GO" id="GO:0005524">
    <property type="term" value="F:ATP binding"/>
    <property type="evidence" value="ECO:0007669"/>
    <property type="project" value="UniProtKB-KW"/>
</dbReference>
<comment type="catalytic activity">
    <reaction evidence="8">
        <text>L-tyrosyl-[protein] + ATP = O-phospho-L-tyrosyl-[protein] + ADP + H(+)</text>
        <dbReference type="Rhea" id="RHEA:10596"/>
        <dbReference type="Rhea" id="RHEA-COMP:10136"/>
        <dbReference type="Rhea" id="RHEA-COMP:20101"/>
        <dbReference type="ChEBI" id="CHEBI:15378"/>
        <dbReference type="ChEBI" id="CHEBI:30616"/>
        <dbReference type="ChEBI" id="CHEBI:46858"/>
        <dbReference type="ChEBI" id="CHEBI:61978"/>
        <dbReference type="ChEBI" id="CHEBI:456216"/>
        <dbReference type="EC" id="2.7.10.2"/>
    </reaction>
</comment>
<evidence type="ECO:0000256" key="7">
    <source>
        <dbReference type="ARBA" id="ARBA00023137"/>
    </source>
</evidence>
<dbReference type="GO" id="GO:0042802">
    <property type="term" value="F:identical protein binding"/>
    <property type="evidence" value="ECO:0007669"/>
    <property type="project" value="UniProtKB-ARBA"/>
</dbReference>
<sequence>MLWKKNKNDATERRTNQQSIKQKMLGKKSSFAAVEAYKSTRTNLMFIGDGEGCKKIVFTSTFVGEGKTTNCINLAITLAQNGQKVLLIDADMRRPTAKGVFEINTKVGLSEILAGLATWENETEEEPYIYRSKRRNLFVLHSGHIPPNPAELLASKQMKNLLEKCEKEFDYIIIDTPPISVVTDAAVLANVVNGYVIVVRAGVTPKDSLSESVLRLEQLGANIIGFILNDVDPKTSLYKHSSGRYKYGSSKYHKYGYGGYDDVQEDSE</sequence>
<dbReference type="GO" id="GO:0004715">
    <property type="term" value="F:non-membrane spanning protein tyrosine kinase activity"/>
    <property type="evidence" value="ECO:0007669"/>
    <property type="project" value="UniProtKB-EC"/>
</dbReference>
<proteinExistence type="inferred from homology"/>
<dbReference type="EMBL" id="VSSQ01041097">
    <property type="protein sequence ID" value="MPM94472.1"/>
    <property type="molecule type" value="Genomic_DNA"/>
</dbReference>
<reference evidence="11" key="1">
    <citation type="submission" date="2019-08" db="EMBL/GenBank/DDBJ databases">
        <authorList>
            <person name="Kucharzyk K."/>
            <person name="Murdoch R.W."/>
            <person name="Higgins S."/>
            <person name="Loffler F."/>
        </authorList>
    </citation>
    <scope>NUCLEOTIDE SEQUENCE</scope>
</reference>
<dbReference type="SUPFAM" id="SSF52540">
    <property type="entry name" value="P-loop containing nucleoside triphosphate hydrolases"/>
    <property type="match status" value="1"/>
</dbReference>
<dbReference type="AlphaFoldDB" id="A0A645E1K8"/>
<comment type="caution">
    <text evidence="11">The sequence shown here is derived from an EMBL/GenBank/DDBJ whole genome shotgun (WGS) entry which is preliminary data.</text>
</comment>
<dbReference type="InterPro" id="IPR050445">
    <property type="entry name" value="Bact_polysacc_biosynth/exp"/>
</dbReference>
<organism evidence="11">
    <name type="scientific">bioreactor metagenome</name>
    <dbReference type="NCBI Taxonomy" id="1076179"/>
    <lineage>
        <taxon>unclassified sequences</taxon>
        <taxon>metagenomes</taxon>
        <taxon>ecological metagenomes</taxon>
    </lineage>
</organism>
<keyword evidence="4" id="KW-0547">Nucleotide-binding</keyword>
<comment type="similarity">
    <text evidence="1">Belongs to the CpsD/CapB family.</text>
</comment>
<dbReference type="PANTHER" id="PTHR32309:SF13">
    <property type="entry name" value="FERRIC ENTEROBACTIN TRANSPORT PROTEIN FEPE"/>
    <property type="match status" value="1"/>
</dbReference>
<evidence type="ECO:0000256" key="5">
    <source>
        <dbReference type="ARBA" id="ARBA00022777"/>
    </source>
</evidence>
<protein>
    <recommendedName>
        <fullName evidence="2">non-specific protein-tyrosine kinase</fullName>
        <ecNumber evidence="2">2.7.10.2</ecNumber>
    </recommendedName>
</protein>
<accession>A0A645E1K8</accession>
<dbReference type="FunFam" id="3.40.50.300:FF:000527">
    <property type="entry name" value="Tyrosine-protein kinase etk"/>
    <property type="match status" value="1"/>
</dbReference>
<dbReference type="GO" id="GO:0005886">
    <property type="term" value="C:plasma membrane"/>
    <property type="evidence" value="ECO:0007669"/>
    <property type="project" value="TreeGrafter"/>
</dbReference>
<dbReference type="Gene3D" id="3.40.50.300">
    <property type="entry name" value="P-loop containing nucleotide triphosphate hydrolases"/>
    <property type="match status" value="1"/>
</dbReference>
<feature type="compositionally biased region" description="Basic and acidic residues" evidence="9">
    <location>
        <begin position="1"/>
        <end position="15"/>
    </location>
</feature>
<evidence type="ECO:0000256" key="3">
    <source>
        <dbReference type="ARBA" id="ARBA00022679"/>
    </source>
</evidence>
<dbReference type="PANTHER" id="PTHR32309">
    <property type="entry name" value="TYROSINE-PROTEIN KINASE"/>
    <property type="match status" value="1"/>
</dbReference>
<evidence type="ECO:0000313" key="11">
    <source>
        <dbReference type="EMBL" id="MPM94472.1"/>
    </source>
</evidence>
<keyword evidence="7" id="KW-0829">Tyrosine-protein kinase</keyword>
<keyword evidence="3 11" id="KW-0808">Transferase</keyword>
<dbReference type="Pfam" id="PF13614">
    <property type="entry name" value="AAA_31"/>
    <property type="match status" value="1"/>
</dbReference>
<gene>
    <name evidence="11" type="primary">ywqD_9</name>
    <name evidence="11" type="ORF">SDC9_141618</name>
</gene>
<keyword evidence="6" id="KW-0067">ATP-binding</keyword>
<evidence type="ECO:0000259" key="10">
    <source>
        <dbReference type="Pfam" id="PF13614"/>
    </source>
</evidence>
<evidence type="ECO:0000256" key="1">
    <source>
        <dbReference type="ARBA" id="ARBA00007316"/>
    </source>
</evidence>
<dbReference type="InterPro" id="IPR025669">
    <property type="entry name" value="AAA_dom"/>
</dbReference>
<feature type="region of interest" description="Disordered" evidence="9">
    <location>
        <begin position="1"/>
        <end position="21"/>
    </location>
</feature>
<dbReference type="EC" id="2.7.10.2" evidence="2"/>
<evidence type="ECO:0000256" key="2">
    <source>
        <dbReference type="ARBA" id="ARBA00011903"/>
    </source>
</evidence>
<name>A0A645E1K8_9ZZZZ</name>
<feature type="domain" description="AAA" evidence="10">
    <location>
        <begin position="54"/>
        <end position="189"/>
    </location>
</feature>
<dbReference type="NCBIfam" id="TIGR01007">
    <property type="entry name" value="eps_fam"/>
    <property type="match status" value="1"/>
</dbReference>